<dbReference type="AlphaFoldDB" id="A0A0K9GVN0"/>
<gene>
    <name evidence="1" type="ORF">AC625_15155</name>
</gene>
<dbReference type="RefSeq" id="WP_049682035.1">
    <property type="nucleotide sequence ID" value="NZ_LFZW01000001.1"/>
</dbReference>
<proteinExistence type="predicted"/>
<dbReference type="OrthoDB" id="2454651at2"/>
<evidence type="ECO:0000313" key="1">
    <source>
        <dbReference type="EMBL" id="KMY50683.1"/>
    </source>
</evidence>
<accession>A0A0K9GVN0</accession>
<dbReference type="Proteomes" id="UP000037146">
    <property type="component" value="Unassembled WGS sequence"/>
</dbReference>
<reference evidence="2" key="1">
    <citation type="submission" date="2015-07" db="EMBL/GenBank/DDBJ databases">
        <title>Genome sequencing project for genomic taxonomy and phylogenomics of Bacillus-like bacteria.</title>
        <authorList>
            <person name="Liu B."/>
            <person name="Wang J."/>
            <person name="Zhu Y."/>
            <person name="Liu G."/>
            <person name="Chen Q."/>
            <person name="Chen Z."/>
            <person name="Lan J."/>
            <person name="Che J."/>
            <person name="Ge C."/>
            <person name="Shi H."/>
            <person name="Pan Z."/>
            <person name="Liu X."/>
        </authorList>
    </citation>
    <scope>NUCLEOTIDE SEQUENCE [LARGE SCALE GENOMIC DNA]</scope>
    <source>
        <strain evidence="2">FJAT-27997</strain>
    </source>
</reference>
<sequence length="76" mass="9017">MSEYQQFLQERDQIDILLQKGFKIKHITENLSGAFVEFEKRENHDGESDNETLHITTPEARKYFSIIMIKQQTEEA</sequence>
<comment type="caution">
    <text evidence="1">The sequence shown here is derived from an EMBL/GenBank/DDBJ whole genome shotgun (WGS) entry which is preliminary data.</text>
</comment>
<dbReference type="EMBL" id="LFZW01000001">
    <property type="protein sequence ID" value="KMY50683.1"/>
    <property type="molecule type" value="Genomic_DNA"/>
</dbReference>
<protein>
    <submittedName>
        <fullName evidence="1">Uncharacterized protein</fullName>
    </submittedName>
</protein>
<name>A0A0K9GVN0_9BACI</name>
<organism evidence="1 2">
    <name type="scientific">Peribacillus loiseleuriae</name>
    <dbReference type="NCBI Taxonomy" id="1679170"/>
    <lineage>
        <taxon>Bacteria</taxon>
        <taxon>Bacillati</taxon>
        <taxon>Bacillota</taxon>
        <taxon>Bacilli</taxon>
        <taxon>Bacillales</taxon>
        <taxon>Bacillaceae</taxon>
        <taxon>Peribacillus</taxon>
    </lineage>
</organism>
<keyword evidence="2" id="KW-1185">Reference proteome</keyword>
<dbReference type="STRING" id="1679170.AC625_15155"/>
<dbReference type="PATRIC" id="fig|1679170.3.peg.3454"/>
<evidence type="ECO:0000313" key="2">
    <source>
        <dbReference type="Proteomes" id="UP000037146"/>
    </source>
</evidence>